<dbReference type="InterPro" id="IPR000601">
    <property type="entry name" value="PKD_dom"/>
</dbReference>
<accession>A0A7G9R2G3</accession>
<dbReference type="AlphaFoldDB" id="A0A7G9R2G3"/>
<dbReference type="Pfam" id="PF18911">
    <property type="entry name" value="PKD_4"/>
    <property type="match status" value="1"/>
</dbReference>
<keyword evidence="4" id="KW-1185">Reference proteome</keyword>
<evidence type="ECO:0000313" key="4">
    <source>
        <dbReference type="Proteomes" id="UP000515976"/>
    </source>
</evidence>
<feature type="region of interest" description="Disordered" evidence="1">
    <location>
        <begin position="169"/>
        <end position="210"/>
    </location>
</feature>
<name>A0A7G9R2G3_9MICO</name>
<feature type="compositionally biased region" description="Low complexity" evidence="1">
    <location>
        <begin position="193"/>
        <end position="203"/>
    </location>
</feature>
<feature type="compositionally biased region" description="Basic residues" evidence="1">
    <location>
        <begin position="177"/>
        <end position="192"/>
    </location>
</feature>
<dbReference type="SUPFAM" id="SSF63825">
    <property type="entry name" value="YWTD domain"/>
    <property type="match status" value="1"/>
</dbReference>
<evidence type="ECO:0000256" key="1">
    <source>
        <dbReference type="SAM" id="MobiDB-lite"/>
    </source>
</evidence>
<evidence type="ECO:0000313" key="3">
    <source>
        <dbReference type="EMBL" id="QNN49788.1"/>
    </source>
</evidence>
<dbReference type="InterPro" id="IPR013783">
    <property type="entry name" value="Ig-like_fold"/>
</dbReference>
<sequence length="210" mass="22381">MFFSGGKLYYNQVGSSTLRSLWFSPDSGIVAPNPKTVTSSVSFANVGGMFVSGDQLYYVNRTTGDMYRVSFSGGVVSGSPTLVNGPSTGGVDWRGRALFLGNPPANERPTATFTSLCTDLECSFDGSGSADSDGSIVSYDWSFGDGATSTDPAPSHTYAADGSYEVSLTVTDDRGARARRPGPCRRPRRRPTRGSSGRTPRTPASRRTRR</sequence>
<dbReference type="GO" id="GO:0005975">
    <property type="term" value="P:carbohydrate metabolic process"/>
    <property type="evidence" value="ECO:0007669"/>
    <property type="project" value="UniProtKB-ARBA"/>
</dbReference>
<dbReference type="InterPro" id="IPR035986">
    <property type="entry name" value="PKD_dom_sf"/>
</dbReference>
<feature type="domain" description="PKD" evidence="2">
    <location>
        <begin position="105"/>
        <end position="178"/>
    </location>
</feature>
<dbReference type="InterPro" id="IPR022409">
    <property type="entry name" value="PKD/Chitinase_dom"/>
</dbReference>
<reference evidence="3 4" key="1">
    <citation type="submission" date="2020-08" db="EMBL/GenBank/DDBJ databases">
        <title>Genome sequence of Phycicoccus endophyticus JCM 31784T.</title>
        <authorList>
            <person name="Hyun D.-W."/>
            <person name="Bae J.-W."/>
        </authorList>
    </citation>
    <scope>NUCLEOTIDE SEQUENCE [LARGE SCALE GENOMIC DNA]</scope>
    <source>
        <strain evidence="3 4">JCM 31784</strain>
    </source>
</reference>
<evidence type="ECO:0000259" key="2">
    <source>
        <dbReference type="PROSITE" id="PS50093"/>
    </source>
</evidence>
<dbReference type="CDD" id="cd00146">
    <property type="entry name" value="PKD"/>
    <property type="match status" value="1"/>
</dbReference>
<dbReference type="SMART" id="SM00089">
    <property type="entry name" value="PKD"/>
    <property type="match status" value="1"/>
</dbReference>
<dbReference type="KEGG" id="pei:H9L10_01440"/>
<gene>
    <name evidence="3" type="ORF">H9L10_01440</name>
</gene>
<dbReference type="Gene3D" id="2.60.40.10">
    <property type="entry name" value="Immunoglobulins"/>
    <property type="match status" value="1"/>
</dbReference>
<organism evidence="3 4">
    <name type="scientific">Phycicoccus endophyticus</name>
    <dbReference type="NCBI Taxonomy" id="1690220"/>
    <lineage>
        <taxon>Bacteria</taxon>
        <taxon>Bacillati</taxon>
        <taxon>Actinomycetota</taxon>
        <taxon>Actinomycetes</taxon>
        <taxon>Micrococcales</taxon>
        <taxon>Intrasporangiaceae</taxon>
        <taxon>Phycicoccus</taxon>
    </lineage>
</organism>
<dbReference type="SUPFAM" id="SSF49299">
    <property type="entry name" value="PKD domain"/>
    <property type="match status" value="1"/>
</dbReference>
<dbReference type="EMBL" id="CP060712">
    <property type="protein sequence ID" value="QNN49788.1"/>
    <property type="molecule type" value="Genomic_DNA"/>
</dbReference>
<proteinExistence type="predicted"/>
<dbReference type="Proteomes" id="UP000515976">
    <property type="component" value="Chromosome"/>
</dbReference>
<dbReference type="PROSITE" id="PS50093">
    <property type="entry name" value="PKD"/>
    <property type="match status" value="1"/>
</dbReference>
<protein>
    <submittedName>
        <fullName evidence="3">PKD domain-containing protein</fullName>
    </submittedName>
</protein>